<sequence>MKHLSNVQQPSKVENKTNKPKPPKGWKWIKLILIVLRFILKHILQDDDLGS</sequence>
<dbReference type="AlphaFoldDB" id="A0A645CZ97"/>
<organism evidence="2">
    <name type="scientific">bioreactor metagenome</name>
    <dbReference type="NCBI Taxonomy" id="1076179"/>
    <lineage>
        <taxon>unclassified sequences</taxon>
        <taxon>metagenomes</taxon>
        <taxon>ecological metagenomes</taxon>
    </lineage>
</organism>
<feature type="compositionally biased region" description="Polar residues" evidence="1">
    <location>
        <begin position="1"/>
        <end position="11"/>
    </location>
</feature>
<dbReference type="EMBL" id="VSSQ01031349">
    <property type="protein sequence ID" value="MPM82195.1"/>
    <property type="molecule type" value="Genomic_DNA"/>
</dbReference>
<name>A0A645CZ97_9ZZZZ</name>
<gene>
    <name evidence="2" type="ORF">SDC9_129256</name>
</gene>
<protein>
    <submittedName>
        <fullName evidence="2">Uncharacterized protein</fullName>
    </submittedName>
</protein>
<comment type="caution">
    <text evidence="2">The sequence shown here is derived from an EMBL/GenBank/DDBJ whole genome shotgun (WGS) entry which is preliminary data.</text>
</comment>
<reference evidence="2" key="1">
    <citation type="submission" date="2019-08" db="EMBL/GenBank/DDBJ databases">
        <authorList>
            <person name="Kucharzyk K."/>
            <person name="Murdoch R.W."/>
            <person name="Higgins S."/>
            <person name="Loffler F."/>
        </authorList>
    </citation>
    <scope>NUCLEOTIDE SEQUENCE</scope>
</reference>
<evidence type="ECO:0000256" key="1">
    <source>
        <dbReference type="SAM" id="MobiDB-lite"/>
    </source>
</evidence>
<proteinExistence type="predicted"/>
<feature type="region of interest" description="Disordered" evidence="1">
    <location>
        <begin position="1"/>
        <end position="24"/>
    </location>
</feature>
<accession>A0A645CZ97</accession>
<evidence type="ECO:0000313" key="2">
    <source>
        <dbReference type="EMBL" id="MPM82195.1"/>
    </source>
</evidence>